<dbReference type="Proteomes" id="UP000197153">
    <property type="component" value="Chromosome 3"/>
</dbReference>
<dbReference type="InterPro" id="IPR029068">
    <property type="entry name" value="Glyas_Bleomycin-R_OHBP_Dase"/>
</dbReference>
<name>A0A248JYI2_9PROT</name>
<reference evidence="2 3" key="1">
    <citation type="submission" date="2017-06" db="EMBL/GenBank/DDBJ databases">
        <title>Complete genome sequence of Nitrospirillum amazonense strain CBAmC, an endophytic nitrogen-fixing and plant growth-promoting bacterium, isolated from sugarcane.</title>
        <authorList>
            <person name="Schwab S."/>
            <person name="dos Santos Teixeira K.R."/>
            <person name="Simoes Araujo J.L."/>
            <person name="Soares Vidal M."/>
            <person name="Borges de Freitas H.R."/>
            <person name="Rivello Crivelaro A.L."/>
            <person name="Bueno de Camargo Nunes A."/>
            <person name="dos Santos C.M."/>
            <person name="Palmeira da Silva Rosa D."/>
            <person name="da Silva Padilha D."/>
            <person name="da Silva E."/>
            <person name="Araujo Terra L."/>
            <person name="Soares Mendes V."/>
            <person name="Farinelli L."/>
            <person name="Magalhaes Cruz L."/>
            <person name="Baldani J.I."/>
        </authorList>
    </citation>
    <scope>NUCLEOTIDE SEQUENCE [LARGE SCALE GENOMIC DNA]</scope>
    <source>
        <strain evidence="2 3">CBAmC</strain>
    </source>
</reference>
<dbReference type="PANTHER" id="PTHR33990:SF2">
    <property type="entry name" value="PHNB-LIKE DOMAIN-CONTAINING PROTEIN"/>
    <property type="match status" value="1"/>
</dbReference>
<protein>
    <recommendedName>
        <fullName evidence="1">PhnB-like domain-containing protein</fullName>
    </recommendedName>
</protein>
<evidence type="ECO:0000313" key="3">
    <source>
        <dbReference type="Proteomes" id="UP000197153"/>
    </source>
</evidence>
<organism evidence="2 3">
    <name type="scientific">Nitrospirillum viridazoti CBAmc</name>
    <dbReference type="NCBI Taxonomy" id="1441467"/>
    <lineage>
        <taxon>Bacteria</taxon>
        <taxon>Pseudomonadati</taxon>
        <taxon>Pseudomonadota</taxon>
        <taxon>Alphaproteobacteria</taxon>
        <taxon>Rhodospirillales</taxon>
        <taxon>Azospirillaceae</taxon>
        <taxon>Nitrospirillum</taxon>
        <taxon>Nitrospirillum viridazoti</taxon>
    </lineage>
</organism>
<dbReference type="PANTHER" id="PTHR33990">
    <property type="entry name" value="PROTEIN YJDN-RELATED"/>
    <property type="match status" value="1"/>
</dbReference>
<gene>
    <name evidence="2" type="ORF">Y958_22635</name>
</gene>
<dbReference type="PIRSF" id="PIRSF021700">
    <property type="entry name" value="3_dmu_93_MTrfase"/>
    <property type="match status" value="1"/>
</dbReference>
<dbReference type="CDD" id="cd06588">
    <property type="entry name" value="PhnB_like"/>
    <property type="match status" value="1"/>
</dbReference>
<dbReference type="SUPFAM" id="SSF54593">
    <property type="entry name" value="Glyoxalase/Bleomycin resistance protein/Dihydroxybiphenyl dioxygenase"/>
    <property type="match status" value="1"/>
</dbReference>
<proteinExistence type="predicted"/>
<evidence type="ECO:0000259" key="1">
    <source>
        <dbReference type="Pfam" id="PF06983"/>
    </source>
</evidence>
<evidence type="ECO:0000313" key="2">
    <source>
        <dbReference type="EMBL" id="ASG23775.1"/>
    </source>
</evidence>
<keyword evidence="3" id="KW-1185">Reference proteome</keyword>
<dbReference type="AlphaFoldDB" id="A0A248JYI2"/>
<feature type="domain" description="PhnB-like" evidence="1">
    <location>
        <begin position="3"/>
        <end position="117"/>
    </location>
</feature>
<dbReference type="EMBL" id="CP022112">
    <property type="protein sequence ID" value="ASG23775.1"/>
    <property type="molecule type" value="Genomic_DNA"/>
</dbReference>
<dbReference type="KEGG" id="nao:Y958_22635"/>
<dbReference type="InterPro" id="IPR028973">
    <property type="entry name" value="PhnB-like"/>
</dbReference>
<accession>A0A248JYI2</accession>
<dbReference type="RefSeq" id="WP_088874246.1">
    <property type="nucleotide sequence ID" value="NZ_CP022112.1"/>
</dbReference>
<sequence>MPNINPFLWFDTQAEDAARFYVSVFPNSRITTISHYGEAGPRPAGLVMTVAFELDGKPFIALNGGPHWKINEAISFVIDCADQAEVDRYWGALTADGGKTHACGWLTDKFGVTWQVVPSGFIELVTSPDPVTAARAMASMQQMIKLDIGALRRAVEG</sequence>
<dbReference type="Pfam" id="PF06983">
    <property type="entry name" value="3-dmu-9_3-mt"/>
    <property type="match status" value="1"/>
</dbReference>
<dbReference type="Gene3D" id="3.10.180.10">
    <property type="entry name" value="2,3-Dihydroxybiphenyl 1,2-Dioxygenase, domain 1"/>
    <property type="match status" value="1"/>
</dbReference>
<dbReference type="InterPro" id="IPR009725">
    <property type="entry name" value="3_dmu_93_MTrfase"/>
</dbReference>